<keyword evidence="1" id="KW-1133">Transmembrane helix</keyword>
<keyword evidence="1" id="KW-0812">Transmembrane</keyword>
<accession>A0A4Z2HUQ5</accession>
<dbReference type="AlphaFoldDB" id="A0A4Z2HUQ5"/>
<gene>
    <name evidence="2" type="ORF">EYF80_020231</name>
</gene>
<keyword evidence="1" id="KW-0472">Membrane</keyword>
<name>A0A4Z2HUQ5_9TELE</name>
<evidence type="ECO:0000313" key="2">
    <source>
        <dbReference type="EMBL" id="TNN69586.1"/>
    </source>
</evidence>
<dbReference type="Proteomes" id="UP000314294">
    <property type="component" value="Unassembled WGS sequence"/>
</dbReference>
<organism evidence="2 3">
    <name type="scientific">Liparis tanakae</name>
    <name type="common">Tanaka's snailfish</name>
    <dbReference type="NCBI Taxonomy" id="230148"/>
    <lineage>
        <taxon>Eukaryota</taxon>
        <taxon>Metazoa</taxon>
        <taxon>Chordata</taxon>
        <taxon>Craniata</taxon>
        <taxon>Vertebrata</taxon>
        <taxon>Euteleostomi</taxon>
        <taxon>Actinopterygii</taxon>
        <taxon>Neopterygii</taxon>
        <taxon>Teleostei</taxon>
        <taxon>Neoteleostei</taxon>
        <taxon>Acanthomorphata</taxon>
        <taxon>Eupercaria</taxon>
        <taxon>Perciformes</taxon>
        <taxon>Cottioidei</taxon>
        <taxon>Cottales</taxon>
        <taxon>Liparidae</taxon>
        <taxon>Liparis</taxon>
    </lineage>
</organism>
<protein>
    <submittedName>
        <fullName evidence="2">Uncharacterized protein</fullName>
    </submittedName>
</protein>
<keyword evidence="3" id="KW-1185">Reference proteome</keyword>
<dbReference type="EMBL" id="SRLO01000174">
    <property type="protein sequence ID" value="TNN69586.1"/>
    <property type="molecule type" value="Genomic_DNA"/>
</dbReference>
<reference evidence="2 3" key="1">
    <citation type="submission" date="2019-03" db="EMBL/GenBank/DDBJ databases">
        <title>First draft genome of Liparis tanakae, snailfish: a comprehensive survey of snailfish specific genes.</title>
        <authorList>
            <person name="Kim W."/>
            <person name="Song I."/>
            <person name="Jeong J.-H."/>
            <person name="Kim D."/>
            <person name="Kim S."/>
            <person name="Ryu S."/>
            <person name="Song J.Y."/>
            <person name="Lee S.K."/>
        </authorList>
    </citation>
    <scope>NUCLEOTIDE SEQUENCE [LARGE SCALE GENOMIC DNA]</scope>
    <source>
        <tissue evidence="2">Muscle</tissue>
    </source>
</reference>
<sequence>MGDPPSKPGASHLMVIPSLVTLKATGFAGGPGGLYWCWATISEEFKRLHVAPKDQLVSSVVLFSMMYSVMWLPPLWSGLSHCKVTEFFVESAITRFLTAPGVSVALTGSVVSQVLAAVIAGDLGDEECGGSLSAGDGVAGVGSNVAVAAAPSLILNWYSRPVVSFMTFTVQRATAEEISIQLAVVVSLFWIT</sequence>
<feature type="transmembrane region" description="Helical" evidence="1">
    <location>
        <begin position="56"/>
        <end position="76"/>
    </location>
</feature>
<evidence type="ECO:0000256" key="1">
    <source>
        <dbReference type="SAM" id="Phobius"/>
    </source>
</evidence>
<evidence type="ECO:0000313" key="3">
    <source>
        <dbReference type="Proteomes" id="UP000314294"/>
    </source>
</evidence>
<proteinExistence type="predicted"/>
<comment type="caution">
    <text evidence="2">The sequence shown here is derived from an EMBL/GenBank/DDBJ whole genome shotgun (WGS) entry which is preliminary data.</text>
</comment>